<accession>A0A6J5T8X1</accession>
<name>A0A6J5T8X1_9CAUD</name>
<sequence>MLYRGYEILKVGTKYHIFAHGGVQLLLKRLCARADSETEACAWVDYKYDSEDSAKLVNSLLENIESRVYYDCEGYYNRGVIENTEAESTANRKLLSAILKVLTEEQLKGVLNNV</sequence>
<organism evidence="1">
    <name type="scientific">uncultured Caudovirales phage</name>
    <dbReference type="NCBI Taxonomy" id="2100421"/>
    <lineage>
        <taxon>Viruses</taxon>
        <taxon>Duplodnaviria</taxon>
        <taxon>Heunggongvirae</taxon>
        <taxon>Uroviricota</taxon>
        <taxon>Caudoviricetes</taxon>
        <taxon>Peduoviridae</taxon>
        <taxon>Maltschvirus</taxon>
        <taxon>Maltschvirus maltsch</taxon>
    </lineage>
</organism>
<protein>
    <submittedName>
        <fullName evidence="1">Uncharacterized protein</fullName>
    </submittedName>
</protein>
<dbReference type="EMBL" id="LR797823">
    <property type="protein sequence ID" value="CAB4241305.1"/>
    <property type="molecule type" value="Genomic_DNA"/>
</dbReference>
<gene>
    <name evidence="1" type="ORF">UFOVP67_42</name>
</gene>
<proteinExistence type="predicted"/>
<evidence type="ECO:0000313" key="1">
    <source>
        <dbReference type="EMBL" id="CAB4241305.1"/>
    </source>
</evidence>
<reference evidence="1" key="1">
    <citation type="submission" date="2020-05" db="EMBL/GenBank/DDBJ databases">
        <authorList>
            <person name="Chiriac C."/>
            <person name="Salcher M."/>
            <person name="Ghai R."/>
            <person name="Kavagutti S V."/>
        </authorList>
    </citation>
    <scope>NUCLEOTIDE SEQUENCE</scope>
</reference>